<dbReference type="CDD" id="cd00685">
    <property type="entry name" value="Trans_IPPS_HT"/>
    <property type="match status" value="1"/>
</dbReference>
<dbReference type="GO" id="GO:0008299">
    <property type="term" value="P:isoprenoid biosynthetic process"/>
    <property type="evidence" value="ECO:0007669"/>
    <property type="project" value="InterPro"/>
</dbReference>
<keyword evidence="8" id="KW-1185">Reference proteome</keyword>
<evidence type="ECO:0000256" key="1">
    <source>
        <dbReference type="ARBA" id="ARBA00001946"/>
    </source>
</evidence>
<dbReference type="AlphaFoldDB" id="A0A0H4X6G7"/>
<dbReference type="eggNOG" id="COG0142">
    <property type="taxonomic scope" value="Bacteria"/>
</dbReference>
<evidence type="ECO:0000313" key="7">
    <source>
        <dbReference type="EMBL" id="AKQ69175.1"/>
    </source>
</evidence>
<evidence type="ECO:0000256" key="5">
    <source>
        <dbReference type="ARBA" id="ARBA00022842"/>
    </source>
</evidence>
<dbReference type="PROSITE" id="PS00444">
    <property type="entry name" value="POLYPRENYL_SYNTHASE_2"/>
    <property type="match status" value="1"/>
</dbReference>
<dbReference type="STRING" id="1297742.A176_006087"/>
<name>A0A0H4X6G7_9BACT</name>
<keyword evidence="5" id="KW-0460">Magnesium</keyword>
<comment type="similarity">
    <text evidence="2 6">Belongs to the FPP/GGPP synthase family.</text>
</comment>
<dbReference type="PATRIC" id="fig|1297742.4.peg.6178"/>
<keyword evidence="3 6" id="KW-0808">Transferase</keyword>
<dbReference type="GO" id="GO:0004659">
    <property type="term" value="F:prenyltransferase activity"/>
    <property type="evidence" value="ECO:0007669"/>
    <property type="project" value="InterPro"/>
</dbReference>
<dbReference type="KEGG" id="mym:A176_006087"/>
<dbReference type="InterPro" id="IPR000092">
    <property type="entry name" value="Polyprenyl_synt"/>
</dbReference>
<comment type="cofactor">
    <cofactor evidence="1">
        <name>Mg(2+)</name>
        <dbReference type="ChEBI" id="CHEBI:18420"/>
    </cofactor>
</comment>
<evidence type="ECO:0000256" key="2">
    <source>
        <dbReference type="ARBA" id="ARBA00006706"/>
    </source>
</evidence>
<dbReference type="GO" id="GO:0046872">
    <property type="term" value="F:metal ion binding"/>
    <property type="evidence" value="ECO:0007669"/>
    <property type="project" value="UniProtKB-KW"/>
</dbReference>
<dbReference type="Pfam" id="PF00348">
    <property type="entry name" value="polyprenyl_synt"/>
    <property type="match status" value="1"/>
</dbReference>
<dbReference type="InterPro" id="IPR033749">
    <property type="entry name" value="Polyprenyl_synt_CS"/>
</dbReference>
<dbReference type="EMBL" id="CP012109">
    <property type="protein sequence ID" value="AKQ69175.1"/>
    <property type="molecule type" value="Genomic_DNA"/>
</dbReference>
<evidence type="ECO:0000256" key="3">
    <source>
        <dbReference type="ARBA" id="ARBA00022679"/>
    </source>
</evidence>
<evidence type="ECO:0000313" key="8">
    <source>
        <dbReference type="Proteomes" id="UP000009026"/>
    </source>
</evidence>
<evidence type="ECO:0000256" key="6">
    <source>
        <dbReference type="RuleBase" id="RU004466"/>
    </source>
</evidence>
<gene>
    <name evidence="7" type="ORF">A176_006087</name>
</gene>
<organism evidence="7 8">
    <name type="scientific">Pseudomyxococcus hansupus</name>
    <dbReference type="NCBI Taxonomy" id="1297742"/>
    <lineage>
        <taxon>Bacteria</taxon>
        <taxon>Pseudomonadati</taxon>
        <taxon>Myxococcota</taxon>
        <taxon>Myxococcia</taxon>
        <taxon>Myxococcales</taxon>
        <taxon>Cystobacterineae</taxon>
        <taxon>Myxococcaceae</taxon>
        <taxon>Pseudomyxococcus</taxon>
    </lineage>
</organism>
<dbReference type="SFLD" id="SFLDS00005">
    <property type="entry name" value="Isoprenoid_Synthase_Type_I"/>
    <property type="match status" value="1"/>
</dbReference>
<keyword evidence="4" id="KW-0479">Metal-binding</keyword>
<dbReference type="InterPro" id="IPR008949">
    <property type="entry name" value="Isoprenoid_synthase_dom_sf"/>
</dbReference>
<dbReference type="OrthoDB" id="9805316at2"/>
<proteinExistence type="inferred from homology"/>
<dbReference type="Gene3D" id="1.10.600.10">
    <property type="entry name" value="Farnesyl Diphosphate Synthase"/>
    <property type="match status" value="1"/>
</dbReference>
<dbReference type="PANTHER" id="PTHR12001">
    <property type="entry name" value="GERANYLGERANYL PYROPHOSPHATE SYNTHASE"/>
    <property type="match status" value="1"/>
</dbReference>
<dbReference type="Proteomes" id="UP000009026">
    <property type="component" value="Chromosome"/>
</dbReference>
<reference evidence="7 8" key="1">
    <citation type="journal article" date="2016" name="PLoS ONE">
        <title>Complete Genome Sequence and Comparative Genomics of a Novel Myxobacterium Myxococcus hansupus.</title>
        <authorList>
            <person name="Sharma G."/>
            <person name="Narwani T."/>
            <person name="Subramanian S."/>
        </authorList>
    </citation>
    <scope>NUCLEOTIDE SEQUENCE [LARGE SCALE GENOMIC DNA]</scope>
    <source>
        <strain evidence="8">mixupus</strain>
    </source>
</reference>
<evidence type="ECO:0000256" key="4">
    <source>
        <dbReference type="ARBA" id="ARBA00022723"/>
    </source>
</evidence>
<accession>A0A0H4X6G7</accession>
<protein>
    <submittedName>
        <fullName evidence="7">Octaprenyl diphosphate synthase</fullName>
    </submittedName>
</protein>
<dbReference type="RefSeq" id="WP_002635647.1">
    <property type="nucleotide sequence ID" value="NZ_CP012109.1"/>
</dbReference>
<dbReference type="SUPFAM" id="SSF48576">
    <property type="entry name" value="Terpenoid synthases"/>
    <property type="match status" value="1"/>
</dbReference>
<dbReference type="PANTHER" id="PTHR12001:SF85">
    <property type="entry name" value="SHORT CHAIN ISOPRENYL DIPHOSPHATE SYNTHASE"/>
    <property type="match status" value="1"/>
</dbReference>
<sequence>MALTLPDAQPSPSLLPLEQAWLQLVQAEVETSLAELFELHDEAHLDGRWTQALAQARAYALRPAKRVRPALVMAGYCLARGSTAVPAGLWRFAAGLELLHTFLLIHDDVADQAELRRGGASLHRMLAPGRAGEDLAVVVGDHLFARALEAMLGSGLSGVAGVVQYSLAVCRHTAAGQYLDLDLGRAPLAEVTLFQTLRVAHLKTARYGFCAPLVCGAMLGGATTGLVEGLERVGRHVGLAYQLRDDLLGLFGDSAVAGKAADGDFLQGKRTFPVLAAFARAGAAEREELEALWALPVEQKDAAALARARSLVESCGGRAACERMVERASRAARRSLLALPNPNGVRDLLDALIARLAHRAA</sequence>
<dbReference type="PROSITE" id="PS00723">
    <property type="entry name" value="POLYPRENYL_SYNTHASE_1"/>
    <property type="match status" value="1"/>
</dbReference>